<gene>
    <name evidence="1" type="ORF">BANRA_05452</name>
</gene>
<name>A0A3P5HDQ8_ECOLX</name>
<dbReference type="AlphaFoldDB" id="A0A3P5HDQ8"/>
<sequence length="162" mass="18403">MPDNSFSTYFSASRFFSAAIIQKLKQEIADDRQCEHHIEKDLIQPGFHDDAVNKHCDRRDNKSGKIKYVQNLPERFVPAEIFSVAKERHYGLRRVIHLTDVPPLFAKSLSCFFRAVSKICSFPDDVIRGSPPSVHYAGCQVPGSRTFPGLRQPSCAEPRCVH</sequence>
<evidence type="ECO:0000313" key="1">
    <source>
        <dbReference type="EMBL" id="VCZ28273.1"/>
    </source>
</evidence>
<proteinExistence type="predicted"/>
<organism evidence="1 2">
    <name type="scientific">Escherichia coli</name>
    <dbReference type="NCBI Taxonomy" id="562"/>
    <lineage>
        <taxon>Bacteria</taxon>
        <taxon>Pseudomonadati</taxon>
        <taxon>Pseudomonadota</taxon>
        <taxon>Gammaproteobacteria</taxon>
        <taxon>Enterobacterales</taxon>
        <taxon>Enterobacteriaceae</taxon>
        <taxon>Escherichia</taxon>
    </lineage>
</organism>
<evidence type="ECO:0000313" key="2">
    <source>
        <dbReference type="Proteomes" id="UP000281521"/>
    </source>
</evidence>
<reference evidence="1 2" key="1">
    <citation type="submission" date="2018-10" db="EMBL/GenBank/DDBJ databases">
        <authorList>
            <person name="Noll B N."/>
        </authorList>
    </citation>
    <scope>NUCLEOTIDE SEQUENCE [LARGE SCALE GENOMIC DNA]</scope>
    <source>
        <strain evidence="1">Ecoli022</strain>
    </source>
</reference>
<protein>
    <submittedName>
        <fullName evidence="1">Uncharacterized protein</fullName>
    </submittedName>
</protein>
<accession>A0A3P5HDQ8</accession>
<dbReference type="Proteomes" id="UP000281521">
    <property type="component" value="Unassembled WGS sequence"/>
</dbReference>
<dbReference type="EMBL" id="UWXJ01000002">
    <property type="protein sequence ID" value="VCZ28273.1"/>
    <property type="molecule type" value="Genomic_DNA"/>
</dbReference>